<protein>
    <recommendedName>
        <fullName evidence="3 6">Altered inheritance of mitochondria protein 24, mitochondrial</fullName>
    </recommendedName>
</protein>
<dbReference type="RefSeq" id="XP_003958273.1">
    <property type="nucleotide sequence ID" value="XM_003958224.1"/>
</dbReference>
<dbReference type="InParanoid" id="H2AXN8"/>
<dbReference type="Proteomes" id="UP000005220">
    <property type="component" value="Chromosome 7"/>
</dbReference>
<gene>
    <name evidence="7" type="primary">KAFR0G01050</name>
    <name evidence="7" type="ORF">KAFR_0G01050</name>
</gene>
<reference evidence="7 8" key="1">
    <citation type="journal article" date="2011" name="Proc. Natl. Acad. Sci. U.S.A.">
        <title>Evolutionary erosion of yeast sex chromosomes by mating-type switching accidents.</title>
        <authorList>
            <person name="Gordon J.L."/>
            <person name="Armisen D."/>
            <person name="Proux-Wera E."/>
            <person name="Oheigeartaigh S.S."/>
            <person name="Byrne K.P."/>
            <person name="Wolfe K.H."/>
        </authorList>
    </citation>
    <scope>NUCLEOTIDE SEQUENCE [LARGE SCALE GENOMIC DNA]</scope>
    <source>
        <strain evidence="8">ATCC 22294 / BCRC 22015 / CBS 2517 / CECT 1963 / NBRC 1671 / NRRL Y-8276</strain>
    </source>
</reference>
<keyword evidence="5 6" id="KW-0496">Mitochondrion</keyword>
<dbReference type="Pfam" id="PF01987">
    <property type="entry name" value="AIM24"/>
    <property type="match status" value="1"/>
</dbReference>
<dbReference type="FunCoup" id="H2AXN8">
    <property type="interactions" value="19"/>
</dbReference>
<dbReference type="InterPro" id="IPR036983">
    <property type="entry name" value="AIM24_sf"/>
</dbReference>
<dbReference type="GO" id="GO:0007007">
    <property type="term" value="P:inner mitochondrial membrane organization"/>
    <property type="evidence" value="ECO:0007669"/>
    <property type="project" value="TreeGrafter"/>
</dbReference>
<proteinExistence type="inferred from homology"/>
<sequence length="336" mass="37886">MRRFSTGNNILRTSQIVKDTIPSTSNSGSQVSFKLVNNPPTIASLSISPHIPVYIRKGCLVSIFNNNDYSNLFIRNEFTNFWSNALNLSFNQYHKLYSNHNSFNCLVSTNTKINKNRQSTLYHLNLDGTMDWNVTGRDSILAFEKNTSLDIVPSSSLKFQNKLSNFNLLKGKGNLIINGIGSIIKIDLKSPNDEILLNTKNLLAISGKSQLDINKSIAEIKLSHGIVQNYRAQTLSAKKDYQFYKTLGHNIYHWLLLKFRLLKYGSPLKFVKITGPRNILIQSFNNTVIDPSIDYTLPPLPPDSSEASVGSKINDVKSDVKFANVYKDGRIKFESK</sequence>
<dbReference type="HOGENOM" id="CLU_057912_0_0_1"/>
<dbReference type="PANTHER" id="PTHR36959">
    <property type="entry name" value="ALTERED INHERITANCE OF MITOCHONDRIA PROTEIN 24, MITOCHONDRIAL"/>
    <property type="match status" value="1"/>
</dbReference>
<evidence type="ECO:0000256" key="5">
    <source>
        <dbReference type="ARBA" id="ARBA00023128"/>
    </source>
</evidence>
<keyword evidence="4" id="KW-0809">Transit peptide</keyword>
<dbReference type="InterPro" id="IPR002838">
    <property type="entry name" value="AIM24"/>
</dbReference>
<dbReference type="GO" id="GO:0005743">
    <property type="term" value="C:mitochondrial inner membrane"/>
    <property type="evidence" value="ECO:0007669"/>
    <property type="project" value="TreeGrafter"/>
</dbReference>
<name>H2AXN8_KAZAF</name>
<evidence type="ECO:0000256" key="3">
    <source>
        <dbReference type="ARBA" id="ARBA00013287"/>
    </source>
</evidence>
<evidence type="ECO:0000313" key="7">
    <source>
        <dbReference type="EMBL" id="CCF59138.1"/>
    </source>
</evidence>
<accession>H2AXN8</accession>
<dbReference type="eggNOG" id="ENOG502RXC5">
    <property type="taxonomic scope" value="Eukaryota"/>
</dbReference>
<dbReference type="InterPro" id="IPR016031">
    <property type="entry name" value="Trp_RNA-bd_attenuator-like_dom"/>
</dbReference>
<organism evidence="7 8">
    <name type="scientific">Kazachstania africana (strain ATCC 22294 / BCRC 22015 / CBS 2517 / CECT 1963 / NBRC 1671 / NRRL Y-8276)</name>
    <name type="common">Yeast</name>
    <name type="synonym">Kluyveromyces africanus</name>
    <dbReference type="NCBI Taxonomy" id="1071382"/>
    <lineage>
        <taxon>Eukaryota</taxon>
        <taxon>Fungi</taxon>
        <taxon>Dikarya</taxon>
        <taxon>Ascomycota</taxon>
        <taxon>Saccharomycotina</taxon>
        <taxon>Saccharomycetes</taxon>
        <taxon>Saccharomycetales</taxon>
        <taxon>Saccharomycetaceae</taxon>
        <taxon>Kazachstania</taxon>
    </lineage>
</organism>
<evidence type="ECO:0000256" key="4">
    <source>
        <dbReference type="ARBA" id="ARBA00022946"/>
    </source>
</evidence>
<dbReference type="PANTHER" id="PTHR36959:SF2">
    <property type="entry name" value="ALTERED INHERITANCE OF MITOCHONDRIA PROTEIN 24, MITOCHONDRIAL"/>
    <property type="match status" value="1"/>
</dbReference>
<evidence type="ECO:0000256" key="2">
    <source>
        <dbReference type="ARBA" id="ARBA00009322"/>
    </source>
</evidence>
<dbReference type="EMBL" id="HE650827">
    <property type="protein sequence ID" value="CCF59138.1"/>
    <property type="molecule type" value="Genomic_DNA"/>
</dbReference>
<comment type="subcellular location">
    <subcellularLocation>
        <location evidence="1 6">Mitochondrion</location>
    </subcellularLocation>
</comment>
<dbReference type="Gene3D" id="3.60.160.10">
    <property type="entry name" value="Mitochondrial biogenesis AIM24"/>
    <property type="match status" value="1"/>
</dbReference>
<dbReference type="OrthoDB" id="5295771at2759"/>
<dbReference type="SUPFAM" id="SSF51219">
    <property type="entry name" value="TRAP-like"/>
    <property type="match status" value="1"/>
</dbReference>
<evidence type="ECO:0000313" key="8">
    <source>
        <dbReference type="Proteomes" id="UP000005220"/>
    </source>
</evidence>
<evidence type="ECO:0000256" key="1">
    <source>
        <dbReference type="ARBA" id="ARBA00004173"/>
    </source>
</evidence>
<dbReference type="AlphaFoldDB" id="H2AXN8"/>
<evidence type="ECO:0000256" key="6">
    <source>
        <dbReference type="RuleBase" id="RU363045"/>
    </source>
</evidence>
<comment type="similarity">
    <text evidence="2 6">Belongs to the AIM24 family.</text>
</comment>
<keyword evidence="8" id="KW-1185">Reference proteome</keyword>
<dbReference type="GeneID" id="13884629"/>
<dbReference type="KEGG" id="kaf:KAFR_0G01050"/>